<dbReference type="Pfam" id="PF04542">
    <property type="entry name" value="Sigma70_r2"/>
    <property type="match status" value="1"/>
</dbReference>
<dbReference type="SUPFAM" id="SSF109998">
    <property type="entry name" value="Triger factor/SurA peptide-binding domain-like"/>
    <property type="match status" value="1"/>
</dbReference>
<evidence type="ECO:0000313" key="9">
    <source>
        <dbReference type="Proteomes" id="UP001272242"/>
    </source>
</evidence>
<dbReference type="InterPro" id="IPR027304">
    <property type="entry name" value="Trigger_fact/SurA_dom_sf"/>
</dbReference>
<dbReference type="RefSeq" id="WP_320689361.1">
    <property type="nucleotide sequence ID" value="NZ_JAXBLV010000232.1"/>
</dbReference>
<keyword evidence="2" id="KW-0805">Transcription regulation</keyword>
<sequence>MPGSVLNAVARLTAPDPRTDAGLVRAFLTGSDEGAFAELVRRHGPTVLGVCRRALGATPDAEDAFQATFLVLVRRARSTEWRDALGPWLYGVALKVAHKARAVRARRRTHERPEQPMTEPATPASEPDDAAAVLDDELAALPARYRAPLVLCEIRGASRRDAARELGLTEGTLSSRLARGRKLLRERLARRGVAPAAGGLAVAVPAGLAGATVRHATHALARAAGAVPIAILSLTEEVTKTMIAKWKLALAAVATCAALTGFEAWNTSAHPAPVSDVSAAATRADEKKSAPPAKQPAPERAKAEDGAERIATIFGDVAVTREQFTEHLIRRYGQKELEGFVNRQIVAHVFRSSGLTLKKSDVTAELEAEIAALGLTRATFVAEVLPKFGKSLEQWGEDVVEPRLMMSQLLKRRMPAVTEAELRQAFEARHGERLDCRVICWGKDKDKEMLRVVASIREGWSTFETCARNQATPHLAASGGCVPAFPRKPDPDASPVSVAAAKLEPGELSPLVETDTGFVLVKCVGVIPADRTKSFEKEKPALLAEVASKRLERELPKLFTEYKREAAPKYHLTFPEREPLPKSDPAKK</sequence>
<comment type="similarity">
    <text evidence="1">Belongs to the sigma-70 factor family. ECF subfamily.</text>
</comment>
<keyword evidence="4" id="KW-0804">Transcription</keyword>
<dbReference type="InterPro" id="IPR000297">
    <property type="entry name" value="PPIase_PpiC"/>
</dbReference>
<proteinExistence type="inferred from homology"/>
<dbReference type="PANTHER" id="PTHR43133:SF51">
    <property type="entry name" value="RNA POLYMERASE SIGMA FACTOR"/>
    <property type="match status" value="1"/>
</dbReference>
<organism evidence="8 9">
    <name type="scientific">Gemmata algarum</name>
    <dbReference type="NCBI Taxonomy" id="2975278"/>
    <lineage>
        <taxon>Bacteria</taxon>
        <taxon>Pseudomonadati</taxon>
        <taxon>Planctomycetota</taxon>
        <taxon>Planctomycetia</taxon>
        <taxon>Gemmatales</taxon>
        <taxon>Gemmataceae</taxon>
        <taxon>Gemmata</taxon>
    </lineage>
</organism>
<accession>A0ABU5F8I7</accession>
<dbReference type="Proteomes" id="UP001272242">
    <property type="component" value="Unassembled WGS sequence"/>
</dbReference>
<dbReference type="InterPro" id="IPR013324">
    <property type="entry name" value="RNA_pol_sigma_r3/r4-like"/>
</dbReference>
<dbReference type="EMBL" id="JAXBLV010000232">
    <property type="protein sequence ID" value="MDY3563112.1"/>
    <property type="molecule type" value="Genomic_DNA"/>
</dbReference>
<keyword evidence="3" id="KW-0731">Sigma factor</keyword>
<dbReference type="Gene3D" id="1.10.1740.10">
    <property type="match status" value="1"/>
</dbReference>
<dbReference type="InterPro" id="IPR046357">
    <property type="entry name" value="PPIase_dom_sf"/>
</dbReference>
<dbReference type="Gene3D" id="1.10.10.10">
    <property type="entry name" value="Winged helix-like DNA-binding domain superfamily/Winged helix DNA-binding domain"/>
    <property type="match status" value="1"/>
</dbReference>
<dbReference type="InterPro" id="IPR013325">
    <property type="entry name" value="RNA_pol_sigma_r2"/>
</dbReference>
<dbReference type="InterPro" id="IPR039425">
    <property type="entry name" value="RNA_pol_sigma-70-like"/>
</dbReference>
<dbReference type="Gene3D" id="1.10.4030.10">
    <property type="entry name" value="Porin chaperone SurA, peptide-binding domain"/>
    <property type="match status" value="1"/>
</dbReference>
<dbReference type="InterPro" id="IPR013249">
    <property type="entry name" value="RNA_pol_sigma70_r4_t2"/>
</dbReference>
<evidence type="ECO:0000256" key="6">
    <source>
        <dbReference type="SAM" id="MobiDB-lite"/>
    </source>
</evidence>
<keyword evidence="5" id="KW-0697">Rotamase</keyword>
<reference evidence="9" key="1">
    <citation type="journal article" date="2023" name="Mar. Drugs">
        <title>Gemmata algarum, a Novel Planctomycete Isolated from an Algal Mat, Displays Antimicrobial Activity.</title>
        <authorList>
            <person name="Kumar G."/>
            <person name="Kallscheuer N."/>
            <person name="Kashif M."/>
            <person name="Ahamad S."/>
            <person name="Jagadeeshwari U."/>
            <person name="Pannikurungottu S."/>
            <person name="Haufschild T."/>
            <person name="Kabuu M."/>
            <person name="Sasikala C."/>
            <person name="Jogler C."/>
            <person name="Ramana C."/>
        </authorList>
    </citation>
    <scope>NUCLEOTIDE SEQUENCE [LARGE SCALE GENOMIC DNA]</scope>
    <source>
        <strain evidence="9">JC673</strain>
    </source>
</reference>
<dbReference type="NCBIfam" id="TIGR02937">
    <property type="entry name" value="sigma70-ECF"/>
    <property type="match status" value="1"/>
</dbReference>
<feature type="region of interest" description="Disordered" evidence="6">
    <location>
        <begin position="104"/>
        <end position="127"/>
    </location>
</feature>
<dbReference type="SUPFAM" id="SSF88659">
    <property type="entry name" value="Sigma3 and sigma4 domains of RNA polymerase sigma factors"/>
    <property type="match status" value="1"/>
</dbReference>
<feature type="region of interest" description="Disordered" evidence="6">
    <location>
        <begin position="276"/>
        <end position="305"/>
    </location>
</feature>
<evidence type="ECO:0000256" key="4">
    <source>
        <dbReference type="ARBA" id="ARBA00023163"/>
    </source>
</evidence>
<evidence type="ECO:0000259" key="7">
    <source>
        <dbReference type="PROSITE" id="PS50198"/>
    </source>
</evidence>
<dbReference type="InterPro" id="IPR007627">
    <property type="entry name" value="RNA_pol_sigma70_r2"/>
</dbReference>
<dbReference type="SUPFAM" id="SSF54534">
    <property type="entry name" value="FKBP-like"/>
    <property type="match status" value="1"/>
</dbReference>
<dbReference type="InterPro" id="IPR036388">
    <property type="entry name" value="WH-like_DNA-bd_sf"/>
</dbReference>
<dbReference type="PROSITE" id="PS50198">
    <property type="entry name" value="PPIC_PPIASE_2"/>
    <property type="match status" value="1"/>
</dbReference>
<evidence type="ECO:0000256" key="2">
    <source>
        <dbReference type="ARBA" id="ARBA00023015"/>
    </source>
</evidence>
<keyword evidence="9" id="KW-1185">Reference proteome</keyword>
<feature type="domain" description="PpiC" evidence="7">
    <location>
        <begin position="431"/>
        <end position="525"/>
    </location>
</feature>
<dbReference type="Pfam" id="PF08281">
    <property type="entry name" value="Sigma70_r4_2"/>
    <property type="match status" value="1"/>
</dbReference>
<protein>
    <submittedName>
        <fullName evidence="8">Sigma-70 family RNA polymerase sigma factor</fullName>
    </submittedName>
</protein>
<dbReference type="CDD" id="cd06171">
    <property type="entry name" value="Sigma70_r4"/>
    <property type="match status" value="1"/>
</dbReference>
<dbReference type="InterPro" id="IPR014284">
    <property type="entry name" value="RNA_pol_sigma-70_dom"/>
</dbReference>
<evidence type="ECO:0000256" key="1">
    <source>
        <dbReference type="ARBA" id="ARBA00010641"/>
    </source>
</evidence>
<keyword evidence="5" id="KW-0413">Isomerase</keyword>
<dbReference type="Gene3D" id="3.10.50.40">
    <property type="match status" value="1"/>
</dbReference>
<evidence type="ECO:0000313" key="8">
    <source>
        <dbReference type="EMBL" id="MDY3563112.1"/>
    </source>
</evidence>
<gene>
    <name evidence="8" type="ORF">R5W23_004611</name>
</gene>
<dbReference type="Pfam" id="PF00639">
    <property type="entry name" value="Rotamase"/>
    <property type="match status" value="1"/>
</dbReference>
<comment type="caution">
    <text evidence="8">The sequence shown here is derived from an EMBL/GenBank/DDBJ whole genome shotgun (WGS) entry which is preliminary data.</text>
</comment>
<name>A0ABU5F8I7_9BACT</name>
<dbReference type="SUPFAM" id="SSF88946">
    <property type="entry name" value="Sigma2 domain of RNA polymerase sigma factors"/>
    <property type="match status" value="1"/>
</dbReference>
<evidence type="ECO:0000256" key="3">
    <source>
        <dbReference type="ARBA" id="ARBA00023082"/>
    </source>
</evidence>
<dbReference type="PANTHER" id="PTHR43133">
    <property type="entry name" value="RNA POLYMERASE ECF-TYPE SIGMA FACTO"/>
    <property type="match status" value="1"/>
</dbReference>
<evidence type="ECO:0000256" key="5">
    <source>
        <dbReference type="PROSITE-ProRule" id="PRU00278"/>
    </source>
</evidence>